<dbReference type="InterPro" id="IPR000160">
    <property type="entry name" value="GGDEF_dom"/>
</dbReference>
<dbReference type="GO" id="GO:0007165">
    <property type="term" value="P:signal transduction"/>
    <property type="evidence" value="ECO:0007669"/>
    <property type="project" value="UniProtKB-ARBA"/>
</dbReference>
<keyword evidence="4 6" id="KW-1133">Transmembrane helix</keyword>
<accession>A0A839UQ05</accession>
<dbReference type="CDD" id="cd01949">
    <property type="entry name" value="GGDEF"/>
    <property type="match status" value="1"/>
</dbReference>
<evidence type="ECO:0000256" key="6">
    <source>
        <dbReference type="SAM" id="Phobius"/>
    </source>
</evidence>
<dbReference type="SMART" id="SM00052">
    <property type="entry name" value="EAL"/>
    <property type="match status" value="1"/>
</dbReference>
<comment type="caution">
    <text evidence="10">The sequence shown here is derived from an EMBL/GenBank/DDBJ whole genome shotgun (WGS) entry which is preliminary data.</text>
</comment>
<feature type="domain" description="GGDEF" evidence="9">
    <location>
        <begin position="806"/>
        <end position="939"/>
    </location>
</feature>
<dbReference type="GO" id="GO:0003824">
    <property type="term" value="F:catalytic activity"/>
    <property type="evidence" value="ECO:0007669"/>
    <property type="project" value="UniProtKB-ARBA"/>
</dbReference>
<feature type="domain" description="EAL" evidence="8">
    <location>
        <begin position="948"/>
        <end position="1197"/>
    </location>
</feature>
<keyword evidence="5 6" id="KW-0472">Membrane</keyword>
<dbReference type="InterPro" id="IPR006189">
    <property type="entry name" value="CHASE_dom"/>
</dbReference>
<dbReference type="PANTHER" id="PTHR44757:SF2">
    <property type="entry name" value="BIOFILM ARCHITECTURE MAINTENANCE PROTEIN MBAA"/>
    <property type="match status" value="1"/>
</dbReference>
<comment type="cofactor">
    <cofactor evidence="1">
        <name>Mg(2+)</name>
        <dbReference type="ChEBI" id="CHEBI:18420"/>
    </cofactor>
</comment>
<dbReference type="SUPFAM" id="SSF141868">
    <property type="entry name" value="EAL domain-like"/>
    <property type="match status" value="1"/>
</dbReference>
<dbReference type="Pfam" id="PF00563">
    <property type="entry name" value="EAL"/>
    <property type="match status" value="1"/>
</dbReference>
<dbReference type="Pfam" id="PF09084">
    <property type="entry name" value="NMT1"/>
    <property type="match status" value="1"/>
</dbReference>
<dbReference type="PROSITE" id="PS50887">
    <property type="entry name" value="GGDEF"/>
    <property type="match status" value="1"/>
</dbReference>
<evidence type="ECO:0000313" key="10">
    <source>
        <dbReference type="EMBL" id="MBB3167618.1"/>
    </source>
</evidence>
<evidence type="ECO:0000256" key="5">
    <source>
        <dbReference type="ARBA" id="ARBA00023136"/>
    </source>
</evidence>
<keyword evidence="11" id="KW-1185">Reference proteome</keyword>
<dbReference type="InterPro" id="IPR015168">
    <property type="entry name" value="SsuA/THI5"/>
</dbReference>
<dbReference type="InterPro" id="IPR052155">
    <property type="entry name" value="Biofilm_reg_signaling"/>
</dbReference>
<feature type="transmembrane region" description="Helical" evidence="6">
    <location>
        <begin position="358"/>
        <end position="378"/>
    </location>
</feature>
<dbReference type="SUPFAM" id="SSF53850">
    <property type="entry name" value="Periplasmic binding protein-like II"/>
    <property type="match status" value="1"/>
</dbReference>
<dbReference type="InterPro" id="IPR042240">
    <property type="entry name" value="CHASE_sf"/>
</dbReference>
<evidence type="ECO:0000256" key="1">
    <source>
        <dbReference type="ARBA" id="ARBA00001946"/>
    </source>
</evidence>
<dbReference type="Gene3D" id="3.20.20.450">
    <property type="entry name" value="EAL domain"/>
    <property type="match status" value="1"/>
</dbReference>
<dbReference type="Pfam" id="PF03924">
    <property type="entry name" value="CHASE"/>
    <property type="match status" value="1"/>
</dbReference>
<feature type="transmembrane region" description="Helical" evidence="6">
    <location>
        <begin position="332"/>
        <end position="351"/>
    </location>
</feature>
<dbReference type="SMART" id="SM01079">
    <property type="entry name" value="CHASE"/>
    <property type="match status" value="1"/>
</dbReference>
<evidence type="ECO:0000256" key="3">
    <source>
        <dbReference type="ARBA" id="ARBA00022692"/>
    </source>
</evidence>
<dbReference type="SUPFAM" id="SSF55073">
    <property type="entry name" value="Nucleotide cyclase"/>
    <property type="match status" value="1"/>
</dbReference>
<dbReference type="Gene3D" id="3.30.450.350">
    <property type="entry name" value="CHASE domain"/>
    <property type="match status" value="1"/>
</dbReference>
<evidence type="ECO:0000313" key="11">
    <source>
        <dbReference type="Proteomes" id="UP000559987"/>
    </source>
</evidence>
<sequence>MIKAIPRLLALILCWPLLGWADTDINLQLPWDHEFRFAGYYAAEDKGLYAKHDMRVNILSGFGPQGTPIDPIEQVLNGKAQFGVAGIELLYHPQANDKLRILAPIFQQTATSLFSLAGTPLSKLQDLTGKRIAYIGGSSQYYELQSLLRQLGIDTDSIVFTERNIDLNDLLEGRADVILAYGPQIQYQAQTRQIAVNELALNNFHRRYYGDILFTSAEFAERKPKHVADFMTASQDGWHYALDHTDELVNTLLRKYPRTYLRQSNLAAYNQFLANSLGVYIQYPAVPVGYSDPVRWQVVVDALLQVGAIHTPLNVNNLLWKPEENTQDYKQLLPYIAALCLCIALILYFVTRGRHRPLLVVLALTVILGTMLVERWLINQKHELVKINQLENNMQMRAQIEGVLNNTLTGIHGLATHISAQPNITQEDFKRFAAAMMRRDPSIRNIALAPDLKVDYVYPLEGNEAALELDYSKNDAQREAAYRVRDRGEMVLAGPLELVQGGKAFIARAPVFVSTENNEQIFWGLVAAPIDAPRLMLRAGLNPDHLLTPETTSVTSNIAIRGKDGKGTLGEVFYGNAAIFSHPNALTVPINIGSDSWILAALPPQNTELAQSSLLAIRTLALLVFIIFTLLISLLRKQEDKREQYEENIRQNQRLLTEIGDMAQVAGLRIAGGNSITEISSQAFNIMHIEPRPTPFSADDLTRNLSRVAGLKLLFVMRKCQDSKERQQTEIQVEIPDGQIQWIKVIFSPQPNGELIGAIQDITRQKVNENTIREQATMDRITQLPNRWFFTEQTAIELTKAKRENTKVAMLFIDVDNFKSINDSLGHATGDDFLRAIAARLRACTRESDVVARLGGDEFTVLLTNIDDYKNAFKVAEQIIRSMNQAFMLLGNQIFSSVSIGISIFPDDATTTETLLSHADQAMYASKQSGKNNASFFTLAMQEHSERQHWIYNELVQAIEEDQLSVAYQPIFNLADQTIADCEALARWHRPDGQTISPVEFIPVAESSGLISRLDLVVLRKSLALLNKTKNMGVSVNISPRLFHETEKGFANWRAMVMEHSQKTRVTVEITERLLVDDRLDAEQLLAELQREGLAISLDDFGTGYSSLSYLSRFNVNKLKIDRSFVMAIGRSKTQETLIETILSMGEKLGIDVVAEGIETQEQLEFLRERGCRYGQGFLLAKPMPDAQLMKLLREKNAIQSTS</sequence>
<dbReference type="RefSeq" id="WP_183908492.1">
    <property type="nucleotide sequence ID" value="NZ_JACHXZ010000001.1"/>
</dbReference>
<dbReference type="InterPro" id="IPR043128">
    <property type="entry name" value="Rev_trsase/Diguanyl_cyclase"/>
</dbReference>
<keyword evidence="3 6" id="KW-0812">Transmembrane</keyword>
<dbReference type="InterPro" id="IPR001633">
    <property type="entry name" value="EAL_dom"/>
</dbReference>
<dbReference type="Pfam" id="PF00990">
    <property type="entry name" value="GGDEF"/>
    <property type="match status" value="1"/>
</dbReference>
<dbReference type="Gene3D" id="3.30.70.270">
    <property type="match status" value="1"/>
</dbReference>
<dbReference type="GO" id="GO:0016020">
    <property type="term" value="C:membrane"/>
    <property type="evidence" value="ECO:0007669"/>
    <property type="project" value="UniProtKB-SubCell"/>
</dbReference>
<dbReference type="CDD" id="cd01948">
    <property type="entry name" value="EAL"/>
    <property type="match status" value="1"/>
</dbReference>
<evidence type="ECO:0000259" key="8">
    <source>
        <dbReference type="PROSITE" id="PS50883"/>
    </source>
</evidence>
<dbReference type="PROSITE" id="PS50839">
    <property type="entry name" value="CHASE"/>
    <property type="match status" value="1"/>
</dbReference>
<evidence type="ECO:0000256" key="2">
    <source>
        <dbReference type="ARBA" id="ARBA00004370"/>
    </source>
</evidence>
<evidence type="ECO:0000256" key="4">
    <source>
        <dbReference type="ARBA" id="ARBA00022989"/>
    </source>
</evidence>
<proteinExistence type="predicted"/>
<dbReference type="EMBL" id="JACHXZ010000001">
    <property type="protein sequence ID" value="MBB3167618.1"/>
    <property type="molecule type" value="Genomic_DNA"/>
</dbReference>
<dbReference type="FunFam" id="3.30.70.270:FF:000001">
    <property type="entry name" value="Diguanylate cyclase domain protein"/>
    <property type="match status" value="1"/>
</dbReference>
<dbReference type="PANTHER" id="PTHR44757">
    <property type="entry name" value="DIGUANYLATE CYCLASE DGCP"/>
    <property type="match status" value="1"/>
</dbReference>
<dbReference type="PROSITE" id="PS50883">
    <property type="entry name" value="EAL"/>
    <property type="match status" value="1"/>
</dbReference>
<dbReference type="Proteomes" id="UP000559987">
    <property type="component" value="Unassembled WGS sequence"/>
</dbReference>
<dbReference type="NCBIfam" id="TIGR00254">
    <property type="entry name" value="GGDEF"/>
    <property type="match status" value="1"/>
</dbReference>
<evidence type="ECO:0000259" key="7">
    <source>
        <dbReference type="PROSITE" id="PS50839"/>
    </source>
</evidence>
<dbReference type="AlphaFoldDB" id="A0A839UQ05"/>
<protein>
    <submittedName>
        <fullName evidence="10">Diguanylate cyclase (GGDEF)-like protein</fullName>
    </submittedName>
</protein>
<gene>
    <name evidence="10" type="ORF">FHS30_000794</name>
</gene>
<feature type="domain" description="CHASE" evidence="7">
    <location>
        <begin position="454"/>
        <end position="536"/>
    </location>
</feature>
<dbReference type="Gene3D" id="3.40.190.10">
    <property type="entry name" value="Periplasmic binding protein-like II"/>
    <property type="match status" value="2"/>
</dbReference>
<reference evidence="10 11" key="1">
    <citation type="submission" date="2020-08" db="EMBL/GenBank/DDBJ databases">
        <title>Genomic Encyclopedia of Type Strains, Phase III (KMG-III): the genomes of soil and plant-associated and newly described type strains.</title>
        <authorList>
            <person name="Whitman W."/>
        </authorList>
    </citation>
    <scope>NUCLEOTIDE SEQUENCE [LARGE SCALE GENOMIC DNA]</scope>
    <source>
        <strain evidence="10 11">CECT 8571</strain>
    </source>
</reference>
<comment type="subcellular location">
    <subcellularLocation>
        <location evidence="2">Membrane</location>
    </subcellularLocation>
</comment>
<dbReference type="SMART" id="SM00267">
    <property type="entry name" value="GGDEF"/>
    <property type="match status" value="1"/>
</dbReference>
<evidence type="ECO:0000259" key="9">
    <source>
        <dbReference type="PROSITE" id="PS50887"/>
    </source>
</evidence>
<name>A0A839UQ05_9GAMM</name>
<dbReference type="InterPro" id="IPR035919">
    <property type="entry name" value="EAL_sf"/>
</dbReference>
<organism evidence="10 11">
    <name type="scientific">Simiduia aestuariiviva</name>
    <dbReference type="NCBI Taxonomy" id="1510459"/>
    <lineage>
        <taxon>Bacteria</taxon>
        <taxon>Pseudomonadati</taxon>
        <taxon>Pseudomonadota</taxon>
        <taxon>Gammaproteobacteria</taxon>
        <taxon>Cellvibrionales</taxon>
        <taxon>Cellvibrionaceae</taxon>
        <taxon>Simiduia</taxon>
    </lineage>
</organism>
<dbReference type="InterPro" id="IPR029787">
    <property type="entry name" value="Nucleotide_cyclase"/>
</dbReference>